<accession>A0A024QYT1</accession>
<dbReference type="GO" id="GO:0005680">
    <property type="term" value="C:anaphase-promoting complex"/>
    <property type="evidence" value="ECO:0007669"/>
    <property type="project" value="InterPro"/>
</dbReference>
<evidence type="ECO:0000256" key="7">
    <source>
        <dbReference type="ARBA" id="ARBA00031069"/>
    </source>
</evidence>
<keyword evidence="6" id="KW-0131">Cell cycle</keyword>
<dbReference type="InterPro" id="IPR026000">
    <property type="entry name" value="Apc5_dom"/>
</dbReference>
<dbReference type="GO" id="GO:0070979">
    <property type="term" value="P:protein K11-linked ubiquitination"/>
    <property type="evidence" value="ECO:0007669"/>
    <property type="project" value="TreeGrafter"/>
</dbReference>
<dbReference type="GO" id="GO:0031145">
    <property type="term" value="P:anaphase-promoting complex-dependent catabolic process"/>
    <property type="evidence" value="ECO:0007669"/>
    <property type="project" value="TreeGrafter"/>
</dbReference>
<dbReference type="Gene3D" id="1.25.40.10">
    <property type="entry name" value="Tetratricopeptide repeat domain"/>
    <property type="match status" value="1"/>
</dbReference>
<feature type="chain" id="PRO_5001536444" description="Anaphase-promoting complex subunit 5" evidence="9">
    <location>
        <begin position="23"/>
        <end position="800"/>
    </location>
</feature>
<dbReference type="AlphaFoldDB" id="A0A024QYT1"/>
<dbReference type="Pfam" id="PF12862">
    <property type="entry name" value="ANAPC5"/>
    <property type="match status" value="2"/>
</dbReference>
<feature type="signal peptide" evidence="9">
    <location>
        <begin position="1"/>
        <end position="22"/>
    </location>
</feature>
<evidence type="ECO:0000256" key="2">
    <source>
        <dbReference type="ARBA" id="ARBA00016066"/>
    </source>
</evidence>
<protein>
    <recommendedName>
        <fullName evidence="2">Anaphase-promoting complex subunit 5</fullName>
    </recommendedName>
    <alternativeName>
        <fullName evidence="7">Cyclosome subunit 5</fullName>
    </alternativeName>
</protein>
<dbReference type="InterPro" id="IPR037679">
    <property type="entry name" value="Apc5"/>
</dbReference>
<evidence type="ECO:0000256" key="3">
    <source>
        <dbReference type="ARBA" id="ARBA00022618"/>
    </source>
</evidence>
<evidence type="ECO:0000313" key="11">
    <source>
        <dbReference type="EMBL" id="DAA64548.1"/>
    </source>
</evidence>
<dbReference type="SUPFAM" id="SSF48452">
    <property type="entry name" value="TPR-like"/>
    <property type="match status" value="1"/>
</dbReference>
<evidence type="ECO:0000256" key="4">
    <source>
        <dbReference type="ARBA" id="ARBA00022776"/>
    </source>
</evidence>
<dbReference type="UniPathway" id="UPA00143"/>
<dbReference type="HOGENOM" id="CLU_339043_0_0_1"/>
<comment type="function">
    <text evidence="8">Component of the anaphase promoting complex/cyclosome (APC/C), a cell cycle-regulated E3 ubiquitin ligase that controls progression through mitosis and the G1 phase of the cell cycle. The APC/C complex acts by mediating ubiquitination and subsequent degradation of target proteins: it mainly mediates the formation of 'Lys-11'-linked polyubiquitin chains and, to a lower extent, the formation of 'Lys-48'- and 'Lys-63'-linked polyubiquitin chains. The APC/C complex catalyzes assembly of branched 'Lys-11'-/'Lys-48'-linked branched ubiquitin chains on target proteins.</text>
</comment>
<evidence type="ECO:0000256" key="6">
    <source>
        <dbReference type="ARBA" id="ARBA00023306"/>
    </source>
</evidence>
<reference evidence="11" key="1">
    <citation type="journal article" date="2013" name="Mar. Genomics">
        <title>Protein degradation during the diatom cell cycle: Annotation and transcriptional analysis of SCF and APC/C ubiquitin ligase genes in Phaeodactylum tricornutum.</title>
        <authorList>
            <person name="Huysman M.J."/>
            <person name="Martens C."/>
            <person name="Vyverman W."/>
            <person name="De Veylder L."/>
        </authorList>
    </citation>
    <scope>NUCLEOTIDE SEQUENCE</scope>
</reference>
<sequence length="800" mass="89019">MAYRPTPFSLALAALIALHCEPQNLLVDAALDVSEKTALQNEMDAFLQKTLLGCSDNESWYNVSDRSILTLITRLKEDVGSDIASGYLDWLRVAASSFDALTDLVTTLEQAVQGGSVDAESSTGVYIRQVCLGWEKLAFESSCLLWKNFVKQVQSVLEHQDNPGEYVTTEVLDDWPLSPQQMEEELRRACRSGELWAHNEDSGEIDSSDAMEERLQTLLKHNPELPSAHFLRFLHCLRTGERAGAIEAVHQYFDSVWLAQDSIKVSTSSEPSTPIENQQQLLQFAAIVLAVLYHSHGDATLSRLATEEAVRVAQQSQDASCVAFALGWLFQNESILGGSNQTPISSAARLGAGELIWQCSQRAVEGNLRSLAVGASLTLARHALQHDARRSTSAAWRFIQAATTDVQSTESSHPLDPPTHMTHTSSGLEALEFLSRQRTSIAGLWDFAGDSSASALASWLALHGSPQPSNDPGIWSAIQNVARRSLMGSPTNVVAPDPNGNRAYEYLRALDDSRMSTPSETSRACVYAETINRLLQLRDMYRLPVRGRFAMECALVVHEWATRRGDFDHASTLSRMLKSNLHTSMPNYAQLNQDVDSQLAFLRCRQGRYQEAKDILQKLLDTCQAKTLQSNRARLLLLSAEVQLESTASDQFTHVLPALLECLQISEDFDMKGLHAAALLVKAEVHARMHEPKQAIAVLRAALPTILQHEHVGVQAQAFMTLGKCHLQIANEYDQEKRENSTVKHWQLALIEFQKSVLLFELCHDAERLREIHYLTARIFHSLADTKQRDASSEKFTSEH</sequence>
<dbReference type="PANTHER" id="PTHR12830:SF9">
    <property type="entry name" value="ANAPHASE-PROMOTING COMPLEX SUBUNIT 5"/>
    <property type="match status" value="1"/>
</dbReference>
<dbReference type="PANTHER" id="PTHR12830">
    <property type="entry name" value="ANAPHASE-PROMOTING COMPLEX SUBUNIT 5"/>
    <property type="match status" value="1"/>
</dbReference>
<evidence type="ECO:0000259" key="10">
    <source>
        <dbReference type="Pfam" id="PF12862"/>
    </source>
</evidence>
<name>A0A024QYT1_PHATC</name>
<dbReference type="GO" id="GO:0051301">
    <property type="term" value="P:cell division"/>
    <property type="evidence" value="ECO:0007669"/>
    <property type="project" value="UniProtKB-KW"/>
</dbReference>
<keyword evidence="5" id="KW-0833">Ubl conjugation pathway</keyword>
<keyword evidence="4" id="KW-0498">Mitosis</keyword>
<dbReference type="GO" id="GO:0045842">
    <property type="term" value="P:positive regulation of mitotic metaphase/anaphase transition"/>
    <property type="evidence" value="ECO:0007669"/>
    <property type="project" value="TreeGrafter"/>
</dbReference>
<organism evidence="11">
    <name type="scientific">Phaeodactylum tricornutum (strain CCAP 1055/1)</name>
    <dbReference type="NCBI Taxonomy" id="556484"/>
    <lineage>
        <taxon>Eukaryota</taxon>
        <taxon>Sar</taxon>
        <taxon>Stramenopiles</taxon>
        <taxon>Ochrophyta</taxon>
        <taxon>Bacillariophyta</taxon>
        <taxon>Bacillariophyceae</taxon>
        <taxon>Bacillariophycidae</taxon>
        <taxon>Naviculales</taxon>
        <taxon>Phaeodactylaceae</taxon>
        <taxon>Phaeodactylum</taxon>
    </lineage>
</organism>
<keyword evidence="9" id="KW-0732">Signal</keyword>
<evidence type="ECO:0000256" key="9">
    <source>
        <dbReference type="SAM" id="SignalP"/>
    </source>
</evidence>
<evidence type="ECO:0000256" key="5">
    <source>
        <dbReference type="ARBA" id="ARBA00022786"/>
    </source>
</evidence>
<feature type="domain" description="Anaphase-promoting complex subunit 5" evidence="10">
    <location>
        <begin position="229"/>
        <end position="331"/>
    </location>
</feature>
<comment type="similarity">
    <text evidence="1">Belongs to the APC5 family.</text>
</comment>
<reference evidence="11" key="2">
    <citation type="submission" date="2013-07" db="EMBL/GenBank/DDBJ databases">
        <authorList>
            <person name="Huysman M.J.J."/>
        </authorList>
    </citation>
    <scope>NUCLEOTIDE SEQUENCE</scope>
</reference>
<dbReference type="InterPro" id="IPR011990">
    <property type="entry name" value="TPR-like_helical_dom_sf"/>
</dbReference>
<evidence type="ECO:0000256" key="1">
    <source>
        <dbReference type="ARBA" id="ARBA00007450"/>
    </source>
</evidence>
<proteinExistence type="evidence at transcript level"/>
<evidence type="ECO:0000256" key="8">
    <source>
        <dbReference type="ARBA" id="ARBA00045696"/>
    </source>
</evidence>
<keyword evidence="3" id="KW-0132">Cell division</keyword>
<dbReference type="EMBL" id="BK008781">
    <property type="protein sequence ID" value="DAA64548.1"/>
    <property type="molecule type" value="mRNA"/>
</dbReference>
<feature type="domain" description="Anaphase-promoting complex subunit 5" evidence="10">
    <location>
        <begin position="604"/>
        <end position="703"/>
    </location>
</feature>